<proteinExistence type="predicted"/>
<dbReference type="EC" id="3.2.2.20" evidence="1"/>
<dbReference type="SUPFAM" id="SSF48150">
    <property type="entry name" value="DNA-glycosylase"/>
    <property type="match status" value="1"/>
</dbReference>
<reference evidence="2" key="1">
    <citation type="submission" date="2023-07" db="EMBL/GenBank/DDBJ databases">
        <title>Paracoccus sp. MBLB3053 whole genome sequence.</title>
        <authorList>
            <person name="Hwang C.Y."/>
            <person name="Cho E.-S."/>
            <person name="Seo M.-J."/>
        </authorList>
    </citation>
    <scope>NUCLEOTIDE SEQUENCE [LARGE SCALE GENOMIC DNA]</scope>
    <source>
        <strain evidence="2">MBLB3053</strain>
    </source>
</reference>
<sequence length="194" mass="21426">MNEPERCGWCGADPLYVAYHDEEWGVPEYDSRALWEKLVLDGFQAGLSWITILRKRDSFRECFEGFDPERVARWGEVEIARALADPGIIRHRGKIEATVSGARAYLEIEGSEGFSPFIWSFVGGRPLQNARASLAEVPAKTAESEAMAKALKKRGFKFCGPVITYAFMQACGLVNDHVTGCPCHAKVKALSPGG</sequence>
<dbReference type="Gene3D" id="1.10.340.30">
    <property type="entry name" value="Hypothetical protein, domain 2"/>
    <property type="match status" value="1"/>
</dbReference>
<dbReference type="InterPro" id="IPR004597">
    <property type="entry name" value="Tag"/>
</dbReference>
<dbReference type="RefSeq" id="WP_311158467.1">
    <property type="nucleotide sequence ID" value="NZ_JAVQLW010000001.1"/>
</dbReference>
<dbReference type="EMBL" id="JAVQLW010000001">
    <property type="protein sequence ID" value="MDS9466273.1"/>
    <property type="molecule type" value="Genomic_DNA"/>
</dbReference>
<dbReference type="Pfam" id="PF03352">
    <property type="entry name" value="Adenine_glyco"/>
    <property type="match status" value="1"/>
</dbReference>
<comment type="caution">
    <text evidence="1">The sequence shown here is derived from an EMBL/GenBank/DDBJ whole genome shotgun (WGS) entry which is preliminary data.</text>
</comment>
<dbReference type="NCBIfam" id="TIGR00624">
    <property type="entry name" value="tag"/>
    <property type="match status" value="1"/>
</dbReference>
<name>A0ABU2HML9_9RHOB</name>
<dbReference type="PANTHER" id="PTHR30037:SF4">
    <property type="entry name" value="DNA-3-METHYLADENINE GLYCOSYLASE I"/>
    <property type="match status" value="1"/>
</dbReference>
<keyword evidence="2" id="KW-1185">Reference proteome</keyword>
<accession>A0ABU2HML9</accession>
<dbReference type="PANTHER" id="PTHR30037">
    <property type="entry name" value="DNA-3-METHYLADENINE GLYCOSYLASE 1"/>
    <property type="match status" value="1"/>
</dbReference>
<protein>
    <submittedName>
        <fullName evidence="1">DNA-3-methyladenine glycosylase I</fullName>
        <ecNumber evidence="1">3.2.2.20</ecNumber>
    </submittedName>
</protein>
<evidence type="ECO:0000313" key="2">
    <source>
        <dbReference type="Proteomes" id="UP001269144"/>
    </source>
</evidence>
<organism evidence="1 2">
    <name type="scientific">Paracoccus aurantius</name>
    <dbReference type="NCBI Taxonomy" id="3073814"/>
    <lineage>
        <taxon>Bacteria</taxon>
        <taxon>Pseudomonadati</taxon>
        <taxon>Pseudomonadota</taxon>
        <taxon>Alphaproteobacteria</taxon>
        <taxon>Rhodobacterales</taxon>
        <taxon>Paracoccaceae</taxon>
        <taxon>Paracoccus</taxon>
    </lineage>
</organism>
<dbReference type="InterPro" id="IPR005019">
    <property type="entry name" value="Adenine_glyco"/>
</dbReference>
<dbReference type="InterPro" id="IPR052891">
    <property type="entry name" value="DNA-3mA_glycosylase"/>
</dbReference>
<gene>
    <name evidence="1" type="ORF">RGQ15_01630</name>
</gene>
<dbReference type="GO" id="GO:0008725">
    <property type="term" value="F:DNA-3-methyladenine glycosylase activity"/>
    <property type="evidence" value="ECO:0007669"/>
    <property type="project" value="UniProtKB-EC"/>
</dbReference>
<dbReference type="InterPro" id="IPR011257">
    <property type="entry name" value="DNA_glycosylase"/>
</dbReference>
<keyword evidence="1" id="KW-0326">Glycosidase</keyword>
<keyword evidence="1" id="KW-0378">Hydrolase</keyword>
<dbReference type="Proteomes" id="UP001269144">
    <property type="component" value="Unassembled WGS sequence"/>
</dbReference>
<evidence type="ECO:0000313" key="1">
    <source>
        <dbReference type="EMBL" id="MDS9466273.1"/>
    </source>
</evidence>